<evidence type="ECO:0000256" key="4">
    <source>
        <dbReference type="PIRSR" id="PIRSR001434-2"/>
    </source>
</evidence>
<keyword evidence="3" id="KW-0808">Transferase</keyword>
<dbReference type="RefSeq" id="WP_116685271.1">
    <property type="nucleotide sequence ID" value="NZ_CAWNYD010000001.1"/>
</dbReference>
<comment type="subunit">
    <text evidence="3">Homotetramer.</text>
</comment>
<evidence type="ECO:0000313" key="6">
    <source>
        <dbReference type="EMBL" id="PVZ71682.1"/>
    </source>
</evidence>
<evidence type="ECO:0000313" key="7">
    <source>
        <dbReference type="Proteomes" id="UP000244906"/>
    </source>
</evidence>
<dbReference type="InterPro" id="IPR015424">
    <property type="entry name" value="PyrdxlP-dep_Trfase"/>
</dbReference>
<comment type="cofactor">
    <cofactor evidence="1 3 5">
        <name>pyridoxal 5'-phosphate</name>
        <dbReference type="ChEBI" id="CHEBI:597326"/>
    </cofactor>
</comment>
<dbReference type="InterPro" id="IPR000277">
    <property type="entry name" value="Cys/Met-Metab_PyrdxlP-dep_enz"/>
</dbReference>
<keyword evidence="3" id="KW-0486">Methionine biosynthesis</keyword>
<keyword evidence="3" id="KW-0028">Amino-acid biosynthesis</keyword>
<sequence>MKSSETEPFNPSAWQEQTVALRAGVEKTDQMENSEALFLNSSFSFESAEHAAATFAGDQPGNVYSRFTNPTVQAFERRLAAMESAEACVATASGMAAITALCMGLLKQGDHILASKELFGSVPSLFDKVFSKFGIETSYVEVANLEQWQAGIRPETKMLFLESPSNPLGVLGDIPEISKIAKAANALLVVDNCFCTPILQKPLELGADLVVHSATKYLDGQGRCIGGAVCGSQDLIDEVFNIVRTCGPSMSPFNAWVFLKGLETLPLRMPYICNQALELARWLEQQPQIETVNFPGLESHPHHQLAKKQQKYFGGVVSFEVKGGREAAFRFINNVQLMSLTANLGDVRTTVTHPSTTTHGRLTEEARQQAGIHQGLVRIAVGLEALEDLQADIAKGLSAV</sequence>
<protein>
    <recommendedName>
        <fullName evidence="3">O-succinylhomoserine sulfhydrylase</fullName>
        <shortName evidence="3">OSH sulfhydrylase</shortName>
        <shortName evidence="3">OSHS sulfhydrylase</shortName>
        <ecNumber evidence="3">2.5.1.-</ecNumber>
    </recommendedName>
</protein>
<dbReference type="InterPro" id="IPR054542">
    <property type="entry name" value="Cys_met_metab_PP"/>
</dbReference>
<comment type="similarity">
    <text evidence="3">Belongs to the trans-sulfuration enzymes family. MetZ subfamily.</text>
</comment>
<dbReference type="GO" id="GO:0016765">
    <property type="term" value="F:transferase activity, transferring alkyl or aryl (other than methyl) groups"/>
    <property type="evidence" value="ECO:0007669"/>
    <property type="project" value="UniProtKB-UniRule"/>
</dbReference>
<dbReference type="GO" id="GO:0019346">
    <property type="term" value="P:transsulfuration"/>
    <property type="evidence" value="ECO:0007669"/>
    <property type="project" value="InterPro"/>
</dbReference>
<dbReference type="InterPro" id="IPR015422">
    <property type="entry name" value="PyrdxlP-dep_Trfase_small"/>
</dbReference>
<dbReference type="InterPro" id="IPR015421">
    <property type="entry name" value="PyrdxlP-dep_Trfase_major"/>
</dbReference>
<dbReference type="GO" id="GO:0071266">
    <property type="term" value="P:'de novo' L-methionine biosynthetic process"/>
    <property type="evidence" value="ECO:0007669"/>
    <property type="project" value="UniProtKB-UniRule"/>
</dbReference>
<dbReference type="Gene3D" id="3.90.1150.10">
    <property type="entry name" value="Aspartate Aminotransferase, domain 1"/>
    <property type="match status" value="1"/>
</dbReference>
<dbReference type="PROSITE" id="PS00868">
    <property type="entry name" value="CYS_MET_METAB_PP"/>
    <property type="match status" value="1"/>
</dbReference>
<gene>
    <name evidence="3" type="primary">metZ</name>
    <name evidence="6" type="ORF">DC094_01240</name>
</gene>
<dbReference type="CDD" id="cd00614">
    <property type="entry name" value="CGS_like"/>
    <property type="match status" value="1"/>
</dbReference>
<dbReference type="EC" id="2.5.1.-" evidence="3"/>
<dbReference type="Pfam" id="PF01053">
    <property type="entry name" value="Cys_Met_Meta_PP"/>
    <property type="match status" value="1"/>
</dbReference>
<dbReference type="InterPro" id="IPR006234">
    <property type="entry name" value="O-succ-hSer_sulfhydrylase"/>
</dbReference>
<dbReference type="AlphaFoldDB" id="A0A2V1H5I5"/>
<comment type="caution">
    <text evidence="6">The sequence shown here is derived from an EMBL/GenBank/DDBJ whole genome shotgun (WGS) entry which is preliminary data.</text>
</comment>
<dbReference type="SUPFAM" id="SSF53383">
    <property type="entry name" value="PLP-dependent transferases"/>
    <property type="match status" value="1"/>
</dbReference>
<evidence type="ECO:0000256" key="2">
    <source>
        <dbReference type="ARBA" id="ARBA00022898"/>
    </source>
</evidence>
<keyword evidence="2 3" id="KW-0663">Pyridoxal phosphate</keyword>
<dbReference type="FunFam" id="3.40.640.10:FF:000046">
    <property type="entry name" value="Cystathionine gamma-lyase"/>
    <property type="match status" value="1"/>
</dbReference>
<dbReference type="GO" id="GO:0071268">
    <property type="term" value="P:homocysteine biosynthetic process"/>
    <property type="evidence" value="ECO:0007669"/>
    <property type="project" value="InterPro"/>
</dbReference>
<feature type="modified residue" description="N6-(pyridoxal phosphate)lysine" evidence="3 4">
    <location>
        <position position="216"/>
    </location>
</feature>
<keyword evidence="7" id="KW-1185">Reference proteome</keyword>
<dbReference type="OrthoDB" id="9805807at2"/>
<reference evidence="6 7" key="1">
    <citation type="submission" date="2018-04" db="EMBL/GenBank/DDBJ databases">
        <title>Thalassorhabdus spongiae gen. nov., sp. nov., isolated from a marine sponge in South-West Iceland.</title>
        <authorList>
            <person name="Knobloch S."/>
            <person name="Daussin A."/>
            <person name="Johannsson R."/>
            <person name="Marteinsson V.T."/>
        </authorList>
    </citation>
    <scope>NUCLEOTIDE SEQUENCE [LARGE SCALE GENOMIC DNA]</scope>
    <source>
        <strain evidence="6 7">Hp12</strain>
    </source>
</reference>
<dbReference type="NCBIfam" id="TIGR01325">
    <property type="entry name" value="O_suc_HS_sulf"/>
    <property type="match status" value="1"/>
</dbReference>
<accession>A0A2V1H5I5</accession>
<comment type="catalytic activity">
    <reaction evidence="3">
        <text>O-succinyl-L-homoserine + hydrogen sulfide = L-homocysteine + succinate</text>
        <dbReference type="Rhea" id="RHEA:27826"/>
        <dbReference type="ChEBI" id="CHEBI:29919"/>
        <dbReference type="ChEBI" id="CHEBI:30031"/>
        <dbReference type="ChEBI" id="CHEBI:57661"/>
        <dbReference type="ChEBI" id="CHEBI:58199"/>
    </reaction>
</comment>
<dbReference type="GO" id="GO:0016846">
    <property type="term" value="F:carbon-sulfur lyase activity"/>
    <property type="evidence" value="ECO:0007669"/>
    <property type="project" value="TreeGrafter"/>
</dbReference>
<comment type="pathway">
    <text evidence="3">Amino-acid biosynthesis; L-methionine biosynthesis via de novo pathway; L-homocysteine from O-succinyl-L-homoserine: step 1/1.</text>
</comment>
<comment type="function">
    <text evidence="3">Catalyzes the formation of L-homocysteine from O-succinyl-L-homoserine (OSHS) and hydrogen sulfide.</text>
</comment>
<proteinExistence type="inferred from homology"/>
<dbReference type="PIRSF" id="PIRSF001434">
    <property type="entry name" value="CGS"/>
    <property type="match status" value="1"/>
</dbReference>
<evidence type="ECO:0000256" key="5">
    <source>
        <dbReference type="RuleBase" id="RU362118"/>
    </source>
</evidence>
<dbReference type="PANTHER" id="PTHR11808">
    <property type="entry name" value="TRANS-SULFURATION ENZYME FAMILY MEMBER"/>
    <property type="match status" value="1"/>
</dbReference>
<evidence type="ECO:0000256" key="3">
    <source>
        <dbReference type="HAMAP-Rule" id="MF_02056"/>
    </source>
</evidence>
<name>A0A2V1H5I5_9GAMM</name>
<dbReference type="Gene3D" id="3.40.640.10">
    <property type="entry name" value="Type I PLP-dependent aspartate aminotransferase-like (Major domain)"/>
    <property type="match status" value="1"/>
</dbReference>
<dbReference type="GO" id="GO:0030170">
    <property type="term" value="F:pyridoxal phosphate binding"/>
    <property type="evidence" value="ECO:0007669"/>
    <property type="project" value="UniProtKB-UniRule"/>
</dbReference>
<evidence type="ECO:0000256" key="1">
    <source>
        <dbReference type="ARBA" id="ARBA00001933"/>
    </source>
</evidence>
<dbReference type="HAMAP" id="MF_02056">
    <property type="entry name" value="MetZ"/>
    <property type="match status" value="1"/>
</dbReference>
<dbReference type="EMBL" id="QDDL01000001">
    <property type="protein sequence ID" value="PVZ71682.1"/>
    <property type="molecule type" value="Genomic_DNA"/>
</dbReference>
<dbReference type="PANTHER" id="PTHR11808:SF80">
    <property type="entry name" value="CYSTATHIONINE GAMMA-LYASE"/>
    <property type="match status" value="1"/>
</dbReference>
<organism evidence="6 7">
    <name type="scientific">Pelagibaculum spongiae</name>
    <dbReference type="NCBI Taxonomy" id="2080658"/>
    <lineage>
        <taxon>Bacteria</taxon>
        <taxon>Pseudomonadati</taxon>
        <taxon>Pseudomonadota</taxon>
        <taxon>Gammaproteobacteria</taxon>
        <taxon>Oceanospirillales</taxon>
        <taxon>Pelagibaculum</taxon>
    </lineage>
</organism>
<dbReference type="NCBIfam" id="NF006003">
    <property type="entry name" value="PRK08133.1"/>
    <property type="match status" value="1"/>
</dbReference>
<dbReference type="Proteomes" id="UP000244906">
    <property type="component" value="Unassembled WGS sequence"/>
</dbReference>
<dbReference type="GO" id="GO:0005737">
    <property type="term" value="C:cytoplasm"/>
    <property type="evidence" value="ECO:0007669"/>
    <property type="project" value="TreeGrafter"/>
</dbReference>
<dbReference type="UniPathway" id="UPA00051">
    <property type="reaction ID" value="UER00449"/>
</dbReference>